<comment type="caution">
    <text evidence="1">The sequence shown here is derived from an EMBL/GenBank/DDBJ whole genome shotgun (WGS) entry which is preliminary data.</text>
</comment>
<organism evidence="1 2">
    <name type="scientific">Paragonimus westermani</name>
    <dbReference type="NCBI Taxonomy" id="34504"/>
    <lineage>
        <taxon>Eukaryota</taxon>
        <taxon>Metazoa</taxon>
        <taxon>Spiralia</taxon>
        <taxon>Lophotrochozoa</taxon>
        <taxon>Platyhelminthes</taxon>
        <taxon>Trematoda</taxon>
        <taxon>Digenea</taxon>
        <taxon>Plagiorchiida</taxon>
        <taxon>Troglotremata</taxon>
        <taxon>Troglotrematidae</taxon>
        <taxon>Paragonimus</taxon>
    </lineage>
</organism>
<dbReference type="EMBL" id="JTDF01007496">
    <property type="protein sequence ID" value="KAF8564987.1"/>
    <property type="molecule type" value="Genomic_DNA"/>
</dbReference>
<proteinExistence type="predicted"/>
<accession>A0A8T0DDZ7</accession>
<sequence>MVELSENNFRSLNLKFGNFLHALLQACVFVVHETCEVQNQLEIYMYLTCNSVQFHGFWTNPQSTGQSFFGCLTCSYF</sequence>
<gene>
    <name evidence="1" type="ORF">P879_10654</name>
</gene>
<protein>
    <submittedName>
        <fullName evidence="1">Uncharacterized protein</fullName>
    </submittedName>
</protein>
<dbReference type="Proteomes" id="UP000699462">
    <property type="component" value="Unassembled WGS sequence"/>
</dbReference>
<reference evidence="1 2" key="1">
    <citation type="submission" date="2019-07" db="EMBL/GenBank/DDBJ databases">
        <title>Annotation for the trematode Paragonimus westermani.</title>
        <authorList>
            <person name="Choi Y.-J."/>
        </authorList>
    </citation>
    <scope>NUCLEOTIDE SEQUENCE [LARGE SCALE GENOMIC DNA]</scope>
    <source>
        <strain evidence="1">180907_Pwestermani</strain>
    </source>
</reference>
<keyword evidence="2" id="KW-1185">Reference proteome</keyword>
<dbReference type="AlphaFoldDB" id="A0A8T0DDZ7"/>
<name>A0A8T0DDZ7_9TREM</name>
<evidence type="ECO:0000313" key="1">
    <source>
        <dbReference type="EMBL" id="KAF8564987.1"/>
    </source>
</evidence>
<evidence type="ECO:0000313" key="2">
    <source>
        <dbReference type="Proteomes" id="UP000699462"/>
    </source>
</evidence>